<feature type="region of interest" description="Disordered" evidence="1">
    <location>
        <begin position="1"/>
        <end position="31"/>
    </location>
</feature>
<evidence type="ECO:0000256" key="1">
    <source>
        <dbReference type="SAM" id="MobiDB-lite"/>
    </source>
</evidence>
<dbReference type="Proteomes" id="UP001331761">
    <property type="component" value="Unassembled WGS sequence"/>
</dbReference>
<reference evidence="2 3" key="1">
    <citation type="submission" date="2019-10" db="EMBL/GenBank/DDBJ databases">
        <title>Assembly and Annotation for the nematode Trichostrongylus colubriformis.</title>
        <authorList>
            <person name="Martin J."/>
        </authorList>
    </citation>
    <scope>NUCLEOTIDE SEQUENCE [LARGE SCALE GENOMIC DNA]</scope>
    <source>
        <strain evidence="2">G859</strain>
        <tissue evidence="2">Whole worm</tissue>
    </source>
</reference>
<protein>
    <submittedName>
        <fullName evidence="2">Uncharacterized protein</fullName>
    </submittedName>
</protein>
<keyword evidence="3" id="KW-1185">Reference proteome</keyword>
<accession>A0AAN8J256</accession>
<organism evidence="2 3">
    <name type="scientific">Trichostrongylus colubriformis</name>
    <name type="common">Black scour worm</name>
    <dbReference type="NCBI Taxonomy" id="6319"/>
    <lineage>
        <taxon>Eukaryota</taxon>
        <taxon>Metazoa</taxon>
        <taxon>Ecdysozoa</taxon>
        <taxon>Nematoda</taxon>
        <taxon>Chromadorea</taxon>
        <taxon>Rhabditida</taxon>
        <taxon>Rhabditina</taxon>
        <taxon>Rhabditomorpha</taxon>
        <taxon>Strongyloidea</taxon>
        <taxon>Trichostrongylidae</taxon>
        <taxon>Trichostrongylus</taxon>
    </lineage>
</organism>
<gene>
    <name evidence="2" type="ORF">GCK32_019855</name>
</gene>
<feature type="compositionally biased region" description="Polar residues" evidence="1">
    <location>
        <begin position="104"/>
        <end position="121"/>
    </location>
</feature>
<feature type="compositionally biased region" description="Polar residues" evidence="1">
    <location>
        <begin position="8"/>
        <end position="20"/>
    </location>
</feature>
<feature type="region of interest" description="Disordered" evidence="1">
    <location>
        <begin position="104"/>
        <end position="133"/>
    </location>
</feature>
<sequence length="133" mass="14588">MEAPVSRLDTSGSRLNTSGQRVEFADTSGSTAVNNYGYDVHEIHTSEGGARIVETHGSGPLLERSRLESTRIEETVERPVVARANGYRTDVPYTGVLKTPSAIRTSSQSQVFTVPSPQIARTDSWRHIQSDQE</sequence>
<feature type="compositionally biased region" description="Basic and acidic residues" evidence="1">
    <location>
        <begin position="123"/>
        <end position="133"/>
    </location>
</feature>
<dbReference type="EMBL" id="WIXE01009434">
    <property type="protein sequence ID" value="KAK5978439.1"/>
    <property type="molecule type" value="Genomic_DNA"/>
</dbReference>
<comment type="caution">
    <text evidence="2">The sequence shown here is derived from an EMBL/GenBank/DDBJ whole genome shotgun (WGS) entry which is preliminary data.</text>
</comment>
<name>A0AAN8J256_TRICO</name>
<dbReference type="AlphaFoldDB" id="A0AAN8J256"/>
<evidence type="ECO:0000313" key="2">
    <source>
        <dbReference type="EMBL" id="KAK5978439.1"/>
    </source>
</evidence>
<evidence type="ECO:0000313" key="3">
    <source>
        <dbReference type="Proteomes" id="UP001331761"/>
    </source>
</evidence>
<proteinExistence type="predicted"/>